<comment type="caution">
    <text evidence="7">The sequence shown here is derived from an EMBL/GenBank/DDBJ whole genome shotgun (WGS) entry which is preliminary data.</text>
</comment>
<dbReference type="InterPro" id="IPR037121">
    <property type="entry name" value="Ribosomal_bL25_C"/>
</dbReference>
<dbReference type="Pfam" id="PF14693">
    <property type="entry name" value="Ribosomal_TL5_C"/>
    <property type="match status" value="1"/>
</dbReference>
<dbReference type="EMBL" id="JAJEQX010000010">
    <property type="protein sequence ID" value="MCC2254246.1"/>
    <property type="molecule type" value="Genomic_DNA"/>
</dbReference>
<dbReference type="PANTHER" id="PTHR33284:SF1">
    <property type="entry name" value="RIBOSOMAL PROTEIN L25_GLN-TRNA SYNTHETASE, ANTI-CODON-BINDING DOMAIN-CONTAINING PROTEIN"/>
    <property type="match status" value="1"/>
</dbReference>
<dbReference type="InterPro" id="IPR020057">
    <property type="entry name" value="Ribosomal_bL25_b-dom"/>
</dbReference>
<keyword evidence="2" id="KW-0694">RNA-binding</keyword>
<dbReference type="PANTHER" id="PTHR33284">
    <property type="entry name" value="RIBOSOMAL PROTEIN L25/GLN-TRNA SYNTHETASE, ANTI-CODON-BINDING DOMAIN-CONTAINING PROTEIN"/>
    <property type="match status" value="1"/>
</dbReference>
<evidence type="ECO:0000313" key="8">
    <source>
        <dbReference type="Proteomes" id="UP001198151"/>
    </source>
</evidence>
<protein>
    <submittedName>
        <fullName evidence="7">50S ribosomal protein L25</fullName>
    </submittedName>
</protein>
<reference evidence="7 8" key="1">
    <citation type="submission" date="2021-10" db="EMBL/GenBank/DDBJ databases">
        <title>Anaerobic single-cell dispensing facilitates the cultivation of human gut bacteria.</title>
        <authorList>
            <person name="Afrizal A."/>
        </authorList>
    </citation>
    <scope>NUCLEOTIDE SEQUENCE [LARGE SCALE GENOMIC DNA]</scope>
    <source>
        <strain evidence="7 8">CLA-AA-H200</strain>
    </source>
</reference>
<accession>A0ABS8FW19</accession>
<keyword evidence="1" id="KW-0699">rRNA-binding</keyword>
<dbReference type="Gene3D" id="2.40.240.10">
    <property type="entry name" value="Ribosomal Protein L25, Chain P"/>
    <property type="match status" value="1"/>
</dbReference>
<dbReference type="InterPro" id="IPR020930">
    <property type="entry name" value="Ribosomal_uL5_bac-type"/>
</dbReference>
<dbReference type="NCBIfam" id="TIGR00731">
    <property type="entry name" value="bL25_bact_ctc"/>
    <property type="match status" value="1"/>
</dbReference>
<keyword evidence="3 7" id="KW-0689">Ribosomal protein</keyword>
<dbReference type="Gene3D" id="2.170.120.20">
    <property type="entry name" value="Ribosomal protein L25, beta domain"/>
    <property type="match status" value="1"/>
</dbReference>
<dbReference type="InterPro" id="IPR001021">
    <property type="entry name" value="Ribosomal_bL25_long"/>
</dbReference>
<evidence type="ECO:0000256" key="1">
    <source>
        <dbReference type="ARBA" id="ARBA00022730"/>
    </source>
</evidence>
<evidence type="ECO:0000256" key="3">
    <source>
        <dbReference type="ARBA" id="ARBA00022980"/>
    </source>
</evidence>
<dbReference type="Pfam" id="PF01386">
    <property type="entry name" value="Ribosomal_L25p"/>
    <property type="match status" value="1"/>
</dbReference>
<evidence type="ECO:0000256" key="2">
    <source>
        <dbReference type="ARBA" id="ARBA00022884"/>
    </source>
</evidence>
<name>A0ABS8FW19_9FIRM</name>
<keyword evidence="4" id="KW-0687">Ribonucleoprotein</keyword>
<dbReference type="RefSeq" id="WP_227707383.1">
    <property type="nucleotide sequence ID" value="NZ_JAJEQX010000010.1"/>
</dbReference>
<evidence type="ECO:0000259" key="6">
    <source>
        <dbReference type="Pfam" id="PF14693"/>
    </source>
</evidence>
<dbReference type="CDD" id="cd00495">
    <property type="entry name" value="Ribosomal_L25_TL5_CTC"/>
    <property type="match status" value="1"/>
</dbReference>
<dbReference type="InterPro" id="IPR011035">
    <property type="entry name" value="Ribosomal_bL25/Gln-tRNA_synth"/>
</dbReference>
<evidence type="ECO:0000256" key="4">
    <source>
        <dbReference type="ARBA" id="ARBA00023274"/>
    </source>
</evidence>
<evidence type="ECO:0000259" key="5">
    <source>
        <dbReference type="Pfam" id="PF01386"/>
    </source>
</evidence>
<organism evidence="7 8">
    <name type="scientific">Ruminococcus turbiniformis</name>
    <dbReference type="NCBI Taxonomy" id="2881258"/>
    <lineage>
        <taxon>Bacteria</taxon>
        <taxon>Bacillati</taxon>
        <taxon>Bacillota</taxon>
        <taxon>Clostridia</taxon>
        <taxon>Eubacteriales</taxon>
        <taxon>Oscillospiraceae</taxon>
        <taxon>Ruminococcus</taxon>
    </lineage>
</organism>
<sequence length="195" mass="21524">MNTLKAEKRDLTIKAKKLRREGFVTGNLFGREMKESIPLKMEKGDVDRLLKTEGKGGRVQLSVEGQTYDTLIKEVDFNAMKGWVDEIDFQALVSTEKVHSSAEIHLINAEKLVAGVPQQMLHEVDFKALPSALVEKIELDIGDLKVGDTIRVADLDIAKDKDVDLTTDLDATVVTVTEIKAAAADTDAEEETAEE</sequence>
<evidence type="ECO:0000313" key="7">
    <source>
        <dbReference type="EMBL" id="MCC2254246.1"/>
    </source>
</evidence>
<dbReference type="InterPro" id="IPR020056">
    <property type="entry name" value="Rbsml_bL25/Gln-tRNA_synth_N"/>
</dbReference>
<keyword evidence="8" id="KW-1185">Reference proteome</keyword>
<feature type="domain" description="Large ribosomal subunit protein bL25 L25" evidence="5">
    <location>
        <begin position="4"/>
        <end position="89"/>
    </location>
</feature>
<dbReference type="SUPFAM" id="SSF50715">
    <property type="entry name" value="Ribosomal protein L25-like"/>
    <property type="match status" value="1"/>
</dbReference>
<dbReference type="Proteomes" id="UP001198151">
    <property type="component" value="Unassembled WGS sequence"/>
</dbReference>
<feature type="domain" description="Large ribosomal subunit protein bL25 beta" evidence="6">
    <location>
        <begin position="97"/>
        <end position="178"/>
    </location>
</feature>
<dbReference type="InterPro" id="IPR029751">
    <property type="entry name" value="Ribosomal_L25_dom"/>
</dbReference>
<dbReference type="GO" id="GO:0005840">
    <property type="term" value="C:ribosome"/>
    <property type="evidence" value="ECO:0007669"/>
    <property type="project" value="UniProtKB-KW"/>
</dbReference>
<gene>
    <name evidence="7" type="ORF">LKD70_07295</name>
</gene>
<proteinExistence type="predicted"/>